<proteinExistence type="predicted"/>
<comment type="caution">
    <text evidence="1">The sequence shown here is derived from an EMBL/GenBank/DDBJ whole genome shotgun (WGS) entry which is preliminary data.</text>
</comment>
<sequence>MLRGDEEKARWKNLIALECTPSLYPYWDAIYGLGIETSWNTLVEAGSLAHLFGAKYQSYKVLTVDLITALEVSYMDKKEDEVSKFNLSRAKINAVRKPVLRYMLKSLVYLPFAHTKGRKVKDLSECAEKVNDYYMDETFLSAEFIVAMEKSLLE</sequence>
<name>A0A8X9AC12_SALSN</name>
<protein>
    <submittedName>
        <fullName evidence="1">Uncharacterized protein</fullName>
    </submittedName>
</protein>
<evidence type="ECO:0000313" key="1">
    <source>
        <dbReference type="EMBL" id="KAG6437402.1"/>
    </source>
</evidence>
<keyword evidence="2" id="KW-1185">Reference proteome</keyword>
<organism evidence="1">
    <name type="scientific">Salvia splendens</name>
    <name type="common">Scarlet sage</name>
    <dbReference type="NCBI Taxonomy" id="180675"/>
    <lineage>
        <taxon>Eukaryota</taxon>
        <taxon>Viridiplantae</taxon>
        <taxon>Streptophyta</taxon>
        <taxon>Embryophyta</taxon>
        <taxon>Tracheophyta</taxon>
        <taxon>Spermatophyta</taxon>
        <taxon>Magnoliopsida</taxon>
        <taxon>eudicotyledons</taxon>
        <taxon>Gunneridae</taxon>
        <taxon>Pentapetalae</taxon>
        <taxon>asterids</taxon>
        <taxon>lamiids</taxon>
        <taxon>Lamiales</taxon>
        <taxon>Lamiaceae</taxon>
        <taxon>Nepetoideae</taxon>
        <taxon>Mentheae</taxon>
        <taxon>Salviinae</taxon>
        <taxon>Salvia</taxon>
        <taxon>Salvia subgen. Calosphace</taxon>
        <taxon>core Calosphace</taxon>
    </lineage>
</organism>
<accession>A0A8X9AC12</accession>
<reference evidence="1" key="1">
    <citation type="submission" date="2018-01" db="EMBL/GenBank/DDBJ databases">
        <authorList>
            <person name="Mao J.F."/>
        </authorList>
    </citation>
    <scope>NUCLEOTIDE SEQUENCE</scope>
    <source>
        <strain evidence="1">Huo1</strain>
        <tissue evidence="1">Leaf</tissue>
    </source>
</reference>
<gene>
    <name evidence="1" type="ORF">SASPL_102318</name>
</gene>
<evidence type="ECO:0000313" key="2">
    <source>
        <dbReference type="Proteomes" id="UP000298416"/>
    </source>
</evidence>
<reference evidence="1" key="2">
    <citation type="submission" date="2020-08" db="EMBL/GenBank/DDBJ databases">
        <title>Plant Genome Project.</title>
        <authorList>
            <person name="Zhang R.-G."/>
        </authorList>
    </citation>
    <scope>NUCLEOTIDE SEQUENCE</scope>
    <source>
        <strain evidence="1">Huo1</strain>
        <tissue evidence="1">Leaf</tissue>
    </source>
</reference>
<dbReference type="Proteomes" id="UP000298416">
    <property type="component" value="Unassembled WGS sequence"/>
</dbReference>
<dbReference type="EMBL" id="PNBA02000001">
    <property type="protein sequence ID" value="KAG6437402.1"/>
    <property type="molecule type" value="Genomic_DNA"/>
</dbReference>
<dbReference type="AlphaFoldDB" id="A0A8X9AC12"/>